<reference evidence="2" key="1">
    <citation type="submission" date="2022-11" db="EMBL/GenBank/DDBJ databases">
        <title>Centuries of genome instability and evolution in soft-shell clam transmissible cancer (bioRxiv).</title>
        <authorList>
            <person name="Hart S.F.M."/>
            <person name="Yonemitsu M.A."/>
            <person name="Giersch R.M."/>
            <person name="Beal B.F."/>
            <person name="Arriagada G."/>
            <person name="Davis B.W."/>
            <person name="Ostrander E.A."/>
            <person name="Goff S.P."/>
            <person name="Metzger M.J."/>
        </authorList>
    </citation>
    <scope>NUCLEOTIDE SEQUENCE</scope>
    <source>
        <strain evidence="2">MELC-2E11</strain>
        <tissue evidence="2">Siphon/mantle</tissue>
    </source>
</reference>
<feature type="region of interest" description="Disordered" evidence="1">
    <location>
        <begin position="79"/>
        <end position="101"/>
    </location>
</feature>
<proteinExistence type="predicted"/>
<dbReference type="Proteomes" id="UP001164746">
    <property type="component" value="Chromosome 11"/>
</dbReference>
<dbReference type="EMBL" id="CP111022">
    <property type="protein sequence ID" value="WAR18568.1"/>
    <property type="molecule type" value="Genomic_DNA"/>
</dbReference>
<protein>
    <submittedName>
        <fullName evidence="2">Uncharacterized protein</fullName>
    </submittedName>
</protein>
<evidence type="ECO:0000313" key="3">
    <source>
        <dbReference type="Proteomes" id="UP001164746"/>
    </source>
</evidence>
<name>A0ABY7F8Q5_MYAAR</name>
<organism evidence="2 3">
    <name type="scientific">Mya arenaria</name>
    <name type="common">Soft-shell clam</name>
    <dbReference type="NCBI Taxonomy" id="6604"/>
    <lineage>
        <taxon>Eukaryota</taxon>
        <taxon>Metazoa</taxon>
        <taxon>Spiralia</taxon>
        <taxon>Lophotrochozoa</taxon>
        <taxon>Mollusca</taxon>
        <taxon>Bivalvia</taxon>
        <taxon>Autobranchia</taxon>
        <taxon>Heteroconchia</taxon>
        <taxon>Euheterodonta</taxon>
        <taxon>Imparidentia</taxon>
        <taxon>Neoheterodontei</taxon>
        <taxon>Myida</taxon>
        <taxon>Myoidea</taxon>
        <taxon>Myidae</taxon>
        <taxon>Mya</taxon>
    </lineage>
</organism>
<accession>A0ABY7F8Q5</accession>
<evidence type="ECO:0000256" key="1">
    <source>
        <dbReference type="SAM" id="MobiDB-lite"/>
    </source>
</evidence>
<keyword evidence="3" id="KW-1185">Reference proteome</keyword>
<evidence type="ECO:0000313" key="2">
    <source>
        <dbReference type="EMBL" id="WAR18568.1"/>
    </source>
</evidence>
<sequence>MPEALLELTTDLNLTQVIAKPTRPSHKQMVHETIYLFTGIAPLRRQGNIVTDCKANTEILVEQFYSVFTKDYGGHIPRTNKRIPGDMPSISIGKKHQYTAE</sequence>
<gene>
    <name evidence="2" type="ORF">MAR_000406</name>
</gene>